<dbReference type="KEGG" id="nmg:Nmag_3430"/>
<reference evidence="2" key="4">
    <citation type="submission" date="2016-09" db="EMBL/GenBank/DDBJ databases">
        <authorList>
            <person name="Pfeiffer F."/>
        </authorList>
    </citation>
    <scope>NUCLEOTIDE SEQUENCE</scope>
    <source>
        <strain evidence="2">ATCC 43099</strain>
    </source>
</reference>
<dbReference type="RefSeq" id="WP_004267830.1">
    <property type="nucleotide sequence ID" value="NC_013922.1"/>
</dbReference>
<dbReference type="AlphaFoldDB" id="D3STB3"/>
<evidence type="ECO:0008006" key="6">
    <source>
        <dbReference type="Google" id="ProtNLM"/>
    </source>
</evidence>
<dbReference type="InterPro" id="IPR008928">
    <property type="entry name" value="6-hairpin_glycosidase_sf"/>
</dbReference>
<dbReference type="PaxDb" id="547559-Nmag_3430"/>
<dbReference type="Proteomes" id="UP000001879">
    <property type="component" value="Chromosome"/>
</dbReference>
<feature type="compositionally biased region" description="Low complexity" evidence="1">
    <location>
        <begin position="444"/>
        <end position="459"/>
    </location>
</feature>
<organism evidence="2 4">
    <name type="scientific">Natrialba magadii (strain ATCC 43099 / DSM 3394 / CCM 3739 / CIP 104546 / IAM 13178 / JCM 8861 / NBRC 102185 / NCIMB 2190 / MS3)</name>
    <name type="common">Natronobacterium magadii</name>
    <dbReference type="NCBI Taxonomy" id="547559"/>
    <lineage>
        <taxon>Archaea</taxon>
        <taxon>Methanobacteriati</taxon>
        <taxon>Methanobacteriota</taxon>
        <taxon>Stenosarchaea group</taxon>
        <taxon>Halobacteria</taxon>
        <taxon>Halobacteriales</taxon>
        <taxon>Natrialbaceae</taxon>
        <taxon>Natrialba</taxon>
    </lineage>
</organism>
<feature type="compositionally biased region" description="Acidic residues" evidence="1">
    <location>
        <begin position="470"/>
        <end position="480"/>
    </location>
</feature>
<accession>D3STB3</accession>
<dbReference type="Gene3D" id="1.50.10.10">
    <property type="match status" value="1"/>
</dbReference>
<protein>
    <recommendedName>
        <fullName evidence="6">Antibiotic ABC transporter permease</fullName>
    </recommendedName>
</protein>
<evidence type="ECO:0000313" key="2">
    <source>
        <dbReference type="EMBL" id="ADD06980.1"/>
    </source>
</evidence>
<evidence type="ECO:0000313" key="4">
    <source>
        <dbReference type="Proteomes" id="UP000001879"/>
    </source>
</evidence>
<sequence length="480" mass="53939">MQSQGFPDTGGVTETGGRVEMGVTATETVEQYEPVLDATLAYARRHDYIGPDYGDGLSSQLLQALPVENRVLNLVVQETVKRTPVDVRPLFRVECKRNYKGAALFAMANRNYQQLAAQDIADRGVADLPFDPEGEADRLVDWLVDERITDYSGFCGGHRHPIQHLHTKGVPSDPDIVSTAYAVRAFLQAARTDDDAEEYAELARTAADFLVEDLNYREVETGAKVDYHMNHPDDSYTVNAAAIGAHMLVDLYDYFGDEEYRERATKILDHIATAQTDIGGWPYRLPASASHLSMDSHHNGFVIEAFQHYRDVLGSDRYADTLDTALEFYREDLFDLDGAPNFDEEHAYPRDIHASTQGILVFTKEGELELAERILRWVLANLQVEGEEGRYYYRKYRHHTKRVTLMRWCQGWMSYAMSEFLLAVSNSDTDVRTSTVVNSMDSSTTETEAEAQALAQPTTDGGRPPNDTPSDCDDETDSQS</sequence>
<dbReference type="EMBL" id="AOHS01000040">
    <property type="protein sequence ID" value="ELY28877.1"/>
    <property type="molecule type" value="Genomic_DNA"/>
</dbReference>
<reference evidence="2 4" key="2">
    <citation type="journal article" date="2012" name="BMC Genomics">
        <title>A comparative genomics perspective on the genetic content of the alkaliphilic haloarchaeon Natrialba magadii ATCC 43099T.</title>
        <authorList>
            <person name="Siddaramappa S."/>
            <person name="Challacombe J.F."/>
            <person name="Decastro R.E."/>
            <person name="Pfeiffer F."/>
            <person name="Sastre D.E."/>
            <person name="Gimenez M.I."/>
            <person name="Paggi R.A."/>
            <person name="Detter J.C."/>
            <person name="Davenport K.W."/>
            <person name="Goodwin L.A."/>
            <person name="Kyrpides N."/>
            <person name="Tapia R."/>
            <person name="Pitluck S."/>
            <person name="Lucas S."/>
            <person name="Woyke T."/>
            <person name="Maupin-Furlow J.A."/>
        </authorList>
    </citation>
    <scope>NUCLEOTIDE SEQUENCE [LARGE SCALE GENOMIC DNA]</scope>
    <source>
        <strain evidence="2">ATCC 43099</strain>
        <strain evidence="4">ATCC 43099 / DSM 3394 / CCM 3739 / CIP 104546 / IAM 13178 / JCM 8861 / NBRC 102185 / NCIMB 2190 / MS3</strain>
    </source>
</reference>
<dbReference type="HOGENOM" id="CLU_057494_0_0_2"/>
<dbReference type="InterPro" id="IPR012341">
    <property type="entry name" value="6hp_glycosidase-like_sf"/>
</dbReference>
<feature type="region of interest" description="Disordered" evidence="1">
    <location>
        <begin position="439"/>
        <end position="480"/>
    </location>
</feature>
<evidence type="ECO:0000256" key="1">
    <source>
        <dbReference type="SAM" id="MobiDB-lite"/>
    </source>
</evidence>
<dbReference type="OrthoDB" id="210950at2157"/>
<dbReference type="SUPFAM" id="SSF48208">
    <property type="entry name" value="Six-hairpin glycosidases"/>
    <property type="match status" value="1"/>
</dbReference>
<evidence type="ECO:0000313" key="5">
    <source>
        <dbReference type="Proteomes" id="UP000011543"/>
    </source>
</evidence>
<dbReference type="STRING" id="547559.Nmag_3430"/>
<name>D3STB3_NATMM</name>
<proteinExistence type="predicted"/>
<dbReference type="GO" id="GO:0005975">
    <property type="term" value="P:carbohydrate metabolic process"/>
    <property type="evidence" value="ECO:0007669"/>
    <property type="project" value="InterPro"/>
</dbReference>
<dbReference type="eggNOG" id="arCOG02007">
    <property type="taxonomic scope" value="Archaea"/>
</dbReference>
<dbReference type="Proteomes" id="UP000011543">
    <property type="component" value="Unassembled WGS sequence"/>
</dbReference>
<reference evidence="3 5" key="3">
    <citation type="journal article" date="2014" name="PLoS Genet.">
        <title>Phylogenetically driven sequencing of extremely halophilic archaea reveals strategies for static and dynamic osmo-response.</title>
        <authorList>
            <person name="Becker E.A."/>
            <person name="Seitzer P.M."/>
            <person name="Tritt A."/>
            <person name="Larsen D."/>
            <person name="Krusor M."/>
            <person name="Yao A.I."/>
            <person name="Wu D."/>
            <person name="Madern D."/>
            <person name="Eisen J.A."/>
            <person name="Darling A.E."/>
            <person name="Facciotti M.T."/>
        </authorList>
    </citation>
    <scope>NUCLEOTIDE SEQUENCE [LARGE SCALE GENOMIC DNA]</scope>
    <source>
        <strain evidence="5">ATCC 43099 / DSM 3394 / CCM 3739 / CIP 104546 / IAM 13178 / JCM 8861 / NBRC 102185 / NCIMB 2190 / MS3</strain>
        <strain evidence="3">MS-3</strain>
    </source>
</reference>
<dbReference type="GeneID" id="8826296"/>
<reference evidence="4" key="1">
    <citation type="submission" date="2010-02" db="EMBL/GenBank/DDBJ databases">
        <title>Complete sequence of chromosome of Natrialba magadii ATCC 43099.</title>
        <authorList>
            <consortium name="US DOE Joint Genome Institute"/>
            <person name="Lucas S."/>
            <person name="Copeland A."/>
            <person name="Lapidus A."/>
            <person name="Cheng J.-F."/>
            <person name="Bruce D."/>
            <person name="Goodwin L."/>
            <person name="Pitluck S."/>
            <person name="Davenport K."/>
            <person name="Saunders E."/>
            <person name="Detter J.C."/>
            <person name="Han C."/>
            <person name="Tapia R."/>
            <person name="Land M."/>
            <person name="Hauser L."/>
            <person name="Kyrpides N."/>
            <person name="Mikhailova N."/>
            <person name="De Castro R.E."/>
            <person name="Maupin-Furlow J.A."/>
            <person name="Woyke T."/>
        </authorList>
    </citation>
    <scope>NUCLEOTIDE SEQUENCE [LARGE SCALE GENOMIC DNA]</scope>
    <source>
        <strain evidence="4">ATCC 43099 / DSM 3394 / CCM 3739 / CIP 104546 / IAM 13178 / JCM 8861 / NBRC 102185 / NCIMB 2190 / MS3</strain>
    </source>
</reference>
<evidence type="ECO:0000313" key="3">
    <source>
        <dbReference type="EMBL" id="ELY28877.1"/>
    </source>
</evidence>
<dbReference type="EMBL" id="CP001932">
    <property type="protein sequence ID" value="ADD06980.1"/>
    <property type="molecule type" value="Genomic_DNA"/>
</dbReference>
<keyword evidence="4" id="KW-1185">Reference proteome</keyword>
<dbReference type="PATRIC" id="fig|547559.17.peg.2587"/>
<gene>
    <name evidence="2" type="ordered locus">Nmag_3430</name>
    <name evidence="3" type="ORF">C500_13065</name>
</gene>